<evidence type="ECO:0008006" key="4">
    <source>
        <dbReference type="Google" id="ProtNLM"/>
    </source>
</evidence>
<keyword evidence="1" id="KW-0472">Membrane</keyword>
<feature type="transmembrane region" description="Helical" evidence="1">
    <location>
        <begin position="27"/>
        <end position="45"/>
    </location>
</feature>
<keyword evidence="1" id="KW-1133">Transmembrane helix</keyword>
<evidence type="ECO:0000313" key="3">
    <source>
        <dbReference type="Proteomes" id="UP000261811"/>
    </source>
</evidence>
<evidence type="ECO:0000256" key="1">
    <source>
        <dbReference type="SAM" id="Phobius"/>
    </source>
</evidence>
<evidence type="ECO:0000313" key="2">
    <source>
        <dbReference type="EMBL" id="RFU38330.1"/>
    </source>
</evidence>
<reference evidence="2 3" key="1">
    <citation type="submission" date="2018-08" db="EMBL/GenBank/DDBJ databases">
        <title>Actinomadura jelena sp. nov., a novel Actinomycete isolated from soil in Chad.</title>
        <authorList>
            <person name="Shi L."/>
        </authorList>
    </citation>
    <scope>NUCLEOTIDE SEQUENCE [LARGE SCALE GENOMIC DNA]</scope>
    <source>
        <strain evidence="2 3">NEAU-G17</strain>
    </source>
</reference>
<proteinExistence type="predicted"/>
<protein>
    <recommendedName>
        <fullName evidence="4">Pentapeptide repeat-containing protein</fullName>
    </recommendedName>
</protein>
<dbReference type="EMBL" id="QURH01000826">
    <property type="protein sequence ID" value="RFU38330.1"/>
    <property type="molecule type" value="Genomic_DNA"/>
</dbReference>
<organism evidence="2 3">
    <name type="scientific">Actinomadura logoneensis</name>
    <dbReference type="NCBI Taxonomy" id="2293572"/>
    <lineage>
        <taxon>Bacteria</taxon>
        <taxon>Bacillati</taxon>
        <taxon>Actinomycetota</taxon>
        <taxon>Actinomycetes</taxon>
        <taxon>Streptosporangiales</taxon>
        <taxon>Thermomonosporaceae</taxon>
        <taxon>Actinomadura</taxon>
    </lineage>
</organism>
<keyword evidence="1" id="KW-0812">Transmembrane</keyword>
<accession>A0A372JEE4</accession>
<dbReference type="Proteomes" id="UP000261811">
    <property type="component" value="Unassembled WGS sequence"/>
</dbReference>
<gene>
    <name evidence="2" type="ORF">DZF91_28250</name>
</gene>
<sequence>MVMGKAGRGGALGEAEGRTGRWRAGQAVLMIGGIAVAAMVLWVLGPGAKWWLVHVDGVKVGGQGGLGGKDLAEALDRVRGRAMAVGTGLLAVVAIYYTASNAASARRSAQAAIDSVEAARRTAETTEAAQRRTFELTEQGQHRSHELTELGQRTDRFTAAVEQLGSSSPAIRLGGVYALAGLADDSPTPEFRQTCIDVLCAFLRLPYDRHPGVGREHEQARKEFRAAREVRHTVLRIIGDHLRDDAAVSWRGHNLDFTDVVFDGGDFRQAVFDGGNVSFREASFLYGTTLFTHARFVNGSVTFEGARFGGGRVDFQGVRFDSDVVSFEGAEFGDGVVDFAGAAGRRPEGLPDELAPQLLPAG</sequence>
<dbReference type="Gene3D" id="2.160.20.80">
    <property type="entry name" value="E3 ubiquitin-protein ligase SopA"/>
    <property type="match status" value="1"/>
</dbReference>
<name>A0A372JEE4_9ACTN</name>
<dbReference type="AlphaFoldDB" id="A0A372JEE4"/>
<keyword evidence="3" id="KW-1185">Reference proteome</keyword>
<feature type="transmembrane region" description="Helical" evidence="1">
    <location>
        <begin position="82"/>
        <end position="99"/>
    </location>
</feature>
<comment type="caution">
    <text evidence="2">The sequence shown here is derived from an EMBL/GenBank/DDBJ whole genome shotgun (WGS) entry which is preliminary data.</text>
</comment>